<dbReference type="EMBL" id="AUZZ01007335">
    <property type="protein sequence ID" value="EQD42819.1"/>
    <property type="molecule type" value="Genomic_DNA"/>
</dbReference>
<accession>T1AQ06</accession>
<evidence type="ECO:0000313" key="2">
    <source>
        <dbReference type="EMBL" id="EQD42819.1"/>
    </source>
</evidence>
<dbReference type="AlphaFoldDB" id="T1AQ06"/>
<dbReference type="PANTHER" id="PTHR48101">
    <property type="entry name" value="METHYLMALONYL-COA MUTASE, MITOCHONDRIAL-RELATED"/>
    <property type="match status" value="1"/>
</dbReference>
<name>T1AQ06_9ZZZZ</name>
<dbReference type="InterPro" id="IPR016176">
    <property type="entry name" value="Cbl-dep_enz_cat"/>
</dbReference>
<dbReference type="Gene3D" id="3.20.20.240">
    <property type="entry name" value="Methylmalonyl-CoA mutase"/>
    <property type="match status" value="1"/>
</dbReference>
<dbReference type="Pfam" id="PF01642">
    <property type="entry name" value="MM_CoA_mutase"/>
    <property type="match status" value="1"/>
</dbReference>
<reference evidence="2" key="1">
    <citation type="submission" date="2013-08" db="EMBL/GenBank/DDBJ databases">
        <authorList>
            <person name="Mendez C."/>
            <person name="Richter M."/>
            <person name="Ferrer M."/>
            <person name="Sanchez J."/>
        </authorList>
    </citation>
    <scope>NUCLEOTIDE SEQUENCE</scope>
</reference>
<gene>
    <name evidence="2" type="ORF">B2A_10165</name>
</gene>
<evidence type="ECO:0000259" key="1">
    <source>
        <dbReference type="Pfam" id="PF01642"/>
    </source>
</evidence>
<comment type="caution">
    <text evidence="2">The sequence shown here is derived from an EMBL/GenBank/DDBJ whole genome shotgun (WGS) entry which is preliminary data.</text>
</comment>
<dbReference type="SUPFAM" id="SSF51703">
    <property type="entry name" value="Cobalamin (vitamin B12)-dependent enzymes"/>
    <property type="match status" value="1"/>
</dbReference>
<dbReference type="PANTHER" id="PTHR48101:SF1">
    <property type="entry name" value="METHYLMALONYL-COA MUTASE, LARGE SUBUNIT"/>
    <property type="match status" value="1"/>
</dbReference>
<dbReference type="GO" id="GO:0031419">
    <property type="term" value="F:cobalamin binding"/>
    <property type="evidence" value="ECO:0007669"/>
    <property type="project" value="InterPro"/>
</dbReference>
<organism evidence="2">
    <name type="scientific">mine drainage metagenome</name>
    <dbReference type="NCBI Taxonomy" id="410659"/>
    <lineage>
        <taxon>unclassified sequences</taxon>
        <taxon>metagenomes</taxon>
        <taxon>ecological metagenomes</taxon>
    </lineage>
</organism>
<sequence length="234" mass="26188">PVVAAERRWAEEILRPALAKAPERKDRFTTLGQIPIDRLYTPRSSKGGFERIGYPGQFPYTRGVHPTMYQGRLWSMRMFSGFGTPEDTNRRFRYLLSHGESGLSIAFDDPTLYGIDADDREAIGEVGKCGVNVSSLDDMRRLLRGIPLDRVTTSMTINAPANILWGMFILAGEASGVPAEGLGGTTQNDILKEYIAQKEFLYPPKPALRLVIDTIEYATRHLPKWNPVSISGYH</sequence>
<proteinExistence type="predicted"/>
<dbReference type="InterPro" id="IPR006099">
    <property type="entry name" value="MeMalonylCoA_mutase_a/b_cat"/>
</dbReference>
<feature type="non-terminal residue" evidence="2">
    <location>
        <position position="234"/>
    </location>
</feature>
<feature type="domain" description="Methylmalonyl-CoA mutase alpha/beta chain catalytic" evidence="1">
    <location>
        <begin position="30"/>
        <end position="234"/>
    </location>
</feature>
<dbReference type="GO" id="GO:0016866">
    <property type="term" value="F:intramolecular transferase activity"/>
    <property type="evidence" value="ECO:0007669"/>
    <property type="project" value="InterPro"/>
</dbReference>
<protein>
    <submittedName>
        <fullName evidence="2">Methylmalonyl-CoA mutase, large subunit</fullName>
    </submittedName>
</protein>
<feature type="non-terminal residue" evidence="2">
    <location>
        <position position="1"/>
    </location>
</feature>
<reference evidence="2" key="2">
    <citation type="journal article" date="2014" name="ISME J.">
        <title>Microbial stratification in low pH oxic and suboxic macroscopic growths along an acid mine drainage.</title>
        <authorList>
            <person name="Mendez-Garcia C."/>
            <person name="Mesa V."/>
            <person name="Sprenger R.R."/>
            <person name="Richter M."/>
            <person name="Diez M.S."/>
            <person name="Solano J."/>
            <person name="Bargiela R."/>
            <person name="Golyshina O.V."/>
            <person name="Manteca A."/>
            <person name="Ramos J.L."/>
            <person name="Gallego J.R."/>
            <person name="Llorente I."/>
            <person name="Martins Dos Santos V.A."/>
            <person name="Jensen O.N."/>
            <person name="Pelaez A.I."/>
            <person name="Sanchez J."/>
            <person name="Ferrer M."/>
        </authorList>
    </citation>
    <scope>NUCLEOTIDE SEQUENCE</scope>
</reference>